<dbReference type="EMBL" id="QUQM01000003">
    <property type="protein sequence ID" value="KAA8649206.1"/>
    <property type="molecule type" value="Genomic_DNA"/>
</dbReference>
<feature type="compositionally biased region" description="Basic and acidic residues" evidence="1">
    <location>
        <begin position="363"/>
        <end position="373"/>
    </location>
</feature>
<dbReference type="Gene3D" id="2.60.120.650">
    <property type="entry name" value="Cupin"/>
    <property type="match status" value="1"/>
</dbReference>
<dbReference type="Proteomes" id="UP000324241">
    <property type="component" value="Unassembled WGS sequence"/>
</dbReference>
<reference evidence="3 4" key="1">
    <citation type="submission" date="2019-08" db="EMBL/GenBank/DDBJ databases">
        <title>The genome sequence of a newly discovered highly antifungal drug resistant Aspergillus species, Aspergillus tanneri NIH 1004.</title>
        <authorList>
            <person name="Mounaud S."/>
            <person name="Singh I."/>
            <person name="Joardar V."/>
            <person name="Pakala S."/>
            <person name="Pakala S."/>
            <person name="Venepally P."/>
            <person name="Chung J.K."/>
            <person name="Losada L."/>
            <person name="Nierman W.C."/>
        </authorList>
    </citation>
    <scope>NUCLEOTIDE SEQUENCE [LARGE SCALE GENOMIC DNA]</scope>
    <source>
        <strain evidence="3 4">NIH1004</strain>
    </source>
</reference>
<dbReference type="AlphaFoldDB" id="A0A5M9MTD4"/>
<comment type="caution">
    <text evidence="3">The sequence shown here is derived from an EMBL/GenBank/DDBJ whole genome shotgun (WGS) entry which is preliminary data.</text>
</comment>
<gene>
    <name evidence="3" type="ORF">ATNIH1004_005101</name>
</gene>
<dbReference type="Pfam" id="PF13621">
    <property type="entry name" value="Cupin_8"/>
    <property type="match status" value="1"/>
</dbReference>
<name>A0A5M9MTD4_9EURO</name>
<evidence type="ECO:0000313" key="3">
    <source>
        <dbReference type="EMBL" id="KAA8649206.1"/>
    </source>
</evidence>
<dbReference type="InterPro" id="IPR003347">
    <property type="entry name" value="JmjC_dom"/>
</dbReference>
<protein>
    <recommendedName>
        <fullName evidence="2">JmjC domain-containing protein</fullName>
    </recommendedName>
</protein>
<evidence type="ECO:0000313" key="4">
    <source>
        <dbReference type="Proteomes" id="UP000324241"/>
    </source>
</evidence>
<dbReference type="RefSeq" id="XP_033428567.1">
    <property type="nucleotide sequence ID" value="XM_033569761.1"/>
</dbReference>
<feature type="region of interest" description="Disordered" evidence="1">
    <location>
        <begin position="348"/>
        <end position="373"/>
    </location>
</feature>
<dbReference type="PROSITE" id="PS51184">
    <property type="entry name" value="JMJC"/>
    <property type="match status" value="1"/>
</dbReference>
<dbReference type="GeneID" id="54327803"/>
<dbReference type="PANTHER" id="PTHR39474:SF1">
    <property type="entry name" value="FUNGAL SPECIFIC TRANSCRIPTION FACTOR"/>
    <property type="match status" value="1"/>
</dbReference>
<dbReference type="SMART" id="SM00558">
    <property type="entry name" value="JmjC"/>
    <property type="match status" value="1"/>
</dbReference>
<evidence type="ECO:0000259" key="2">
    <source>
        <dbReference type="PROSITE" id="PS51184"/>
    </source>
</evidence>
<feature type="domain" description="JmjC" evidence="2">
    <location>
        <begin position="168"/>
        <end position="347"/>
    </location>
</feature>
<evidence type="ECO:0000256" key="1">
    <source>
        <dbReference type="SAM" id="MobiDB-lite"/>
    </source>
</evidence>
<sequence length="463" mass="51512">MLYVNPRVRLHLTCVVARSSVTRRSWSSSRDEASTSSSGYHPLDILEGVDIVKFRKRCFIPELPITLPPGYFGDFPAVERWFQTSLSQPEASRLNIAYLKQHGADALVPLELTQSHLEQSAHQESPGKDEIGFRKFHAPLSLFLEWIRAAETQSPPTRLYLAQCQLLDLPQTLRNDFPTPALVSQAGRGDIYDTNVWIGHPPTYTPLHRDPNPNLFVQLAGKKVVRLIAPDKGQALFASVRQKLEKSGGHEAAAFRGEEMMQGQERALLEEAVWGDVSDISGSKNDCKGYEVHLEAGDGLFIPKAWWHSIKGVGKRVTASSPSRAFSVFQLQCPLSPPIYQQAKSYTAMNTGSSQNRHQQQQRQREDPATHTPENKEYLALPDASTAGFQSAELDISGGDSTVKLDHLGPLVVNQDGTLSRITNWGQMTEIERLNTLRVLGKRNKLRMEAVKAAGSGQEDQEK</sequence>
<organism evidence="3 4">
    <name type="scientific">Aspergillus tanneri</name>
    <dbReference type="NCBI Taxonomy" id="1220188"/>
    <lineage>
        <taxon>Eukaryota</taxon>
        <taxon>Fungi</taxon>
        <taxon>Dikarya</taxon>
        <taxon>Ascomycota</taxon>
        <taxon>Pezizomycotina</taxon>
        <taxon>Eurotiomycetes</taxon>
        <taxon>Eurotiomycetidae</taxon>
        <taxon>Eurotiales</taxon>
        <taxon>Aspergillaceae</taxon>
        <taxon>Aspergillus</taxon>
        <taxon>Aspergillus subgen. Circumdati</taxon>
    </lineage>
</organism>
<accession>A0A5M9MTD4</accession>
<dbReference type="PANTHER" id="PTHR39474">
    <property type="entry name" value="UNNAMED PRODUCT"/>
    <property type="match status" value="1"/>
</dbReference>
<dbReference type="SUPFAM" id="SSF51197">
    <property type="entry name" value="Clavaminate synthase-like"/>
    <property type="match status" value="1"/>
</dbReference>
<proteinExistence type="predicted"/>
<dbReference type="OrthoDB" id="263283at2759"/>
<dbReference type="VEuPathDB" id="FungiDB:EYZ11_003755"/>
<dbReference type="InterPro" id="IPR041667">
    <property type="entry name" value="Cupin_8"/>
</dbReference>